<dbReference type="SUPFAM" id="SSF53335">
    <property type="entry name" value="S-adenosyl-L-methionine-dependent methyltransferases"/>
    <property type="match status" value="1"/>
</dbReference>
<sequence length="208" mass="22701">MTGPAAVLDRLNARHPWSHNDHFHGWVLRHLPERRGSALDVGCGRGGLLARLAGAFDHVSGIDVDAEMVAAARVRVPRADVRRESLLDARGRHDLVTVVATLHHVPLEDGLRAARDLVAPGGRLLVIGLARTASPTDLGVDLASSALNPLVGLAKHPRVERGGPRPADVPVKDAHESYAEVRAAATRLLPGSRFRHRMWFRYTLAWER</sequence>
<dbReference type="RefSeq" id="WP_165237975.1">
    <property type="nucleotide sequence ID" value="NZ_CP049257.1"/>
</dbReference>
<protein>
    <submittedName>
        <fullName evidence="2">Class I SAM-dependent methyltransferase</fullName>
    </submittedName>
</protein>
<organism evidence="2 3">
    <name type="scientific">Nocardioides anomalus</name>
    <dbReference type="NCBI Taxonomy" id="2712223"/>
    <lineage>
        <taxon>Bacteria</taxon>
        <taxon>Bacillati</taxon>
        <taxon>Actinomycetota</taxon>
        <taxon>Actinomycetes</taxon>
        <taxon>Propionibacteriales</taxon>
        <taxon>Nocardioidaceae</taxon>
        <taxon>Nocardioides</taxon>
    </lineage>
</organism>
<dbReference type="Pfam" id="PF13649">
    <property type="entry name" value="Methyltransf_25"/>
    <property type="match status" value="1"/>
</dbReference>
<dbReference type="KEGG" id="nano:G5V58_24085"/>
<dbReference type="Gene3D" id="3.40.50.150">
    <property type="entry name" value="Vaccinia Virus protein VP39"/>
    <property type="match status" value="1"/>
</dbReference>
<evidence type="ECO:0000313" key="3">
    <source>
        <dbReference type="Proteomes" id="UP000502996"/>
    </source>
</evidence>
<keyword evidence="2" id="KW-0489">Methyltransferase</keyword>
<dbReference type="GO" id="GO:0032259">
    <property type="term" value="P:methylation"/>
    <property type="evidence" value="ECO:0007669"/>
    <property type="project" value="UniProtKB-KW"/>
</dbReference>
<gene>
    <name evidence="2" type="ORF">G5V58_24085</name>
</gene>
<proteinExistence type="predicted"/>
<feature type="domain" description="Methyltransferase" evidence="1">
    <location>
        <begin position="39"/>
        <end position="122"/>
    </location>
</feature>
<dbReference type="GO" id="GO:0008168">
    <property type="term" value="F:methyltransferase activity"/>
    <property type="evidence" value="ECO:0007669"/>
    <property type="project" value="UniProtKB-KW"/>
</dbReference>
<dbReference type="InterPro" id="IPR029063">
    <property type="entry name" value="SAM-dependent_MTases_sf"/>
</dbReference>
<dbReference type="EMBL" id="CP049257">
    <property type="protein sequence ID" value="QIG45420.1"/>
    <property type="molecule type" value="Genomic_DNA"/>
</dbReference>
<dbReference type="InterPro" id="IPR041698">
    <property type="entry name" value="Methyltransf_25"/>
</dbReference>
<dbReference type="CDD" id="cd02440">
    <property type="entry name" value="AdoMet_MTases"/>
    <property type="match status" value="1"/>
</dbReference>
<keyword evidence="3" id="KW-1185">Reference proteome</keyword>
<dbReference type="PANTHER" id="PTHR43464">
    <property type="entry name" value="METHYLTRANSFERASE"/>
    <property type="match status" value="1"/>
</dbReference>
<accession>A0A6G6WK24</accession>
<name>A0A6G6WK24_9ACTN</name>
<evidence type="ECO:0000259" key="1">
    <source>
        <dbReference type="Pfam" id="PF13649"/>
    </source>
</evidence>
<evidence type="ECO:0000313" key="2">
    <source>
        <dbReference type="EMBL" id="QIG45420.1"/>
    </source>
</evidence>
<dbReference type="Proteomes" id="UP000502996">
    <property type="component" value="Chromosome"/>
</dbReference>
<reference evidence="2 3" key="1">
    <citation type="submission" date="2020-02" db="EMBL/GenBank/DDBJ databases">
        <title>Full genome sequence of Nocardioides sp. R-3366.</title>
        <authorList>
            <person name="Im W.-T."/>
        </authorList>
    </citation>
    <scope>NUCLEOTIDE SEQUENCE [LARGE SCALE GENOMIC DNA]</scope>
    <source>
        <strain evidence="2 3">R-3366</strain>
    </source>
</reference>
<keyword evidence="2" id="KW-0808">Transferase</keyword>
<dbReference type="AlphaFoldDB" id="A0A6G6WK24"/>